<name>A0A152A7Y6_TIELA</name>
<dbReference type="Proteomes" id="UP000076078">
    <property type="component" value="Unassembled WGS sequence"/>
</dbReference>
<evidence type="ECO:0000256" key="1">
    <source>
        <dbReference type="SAM" id="SignalP"/>
    </source>
</evidence>
<dbReference type="EMBL" id="LODT01000004">
    <property type="protein sequence ID" value="KYR02235.1"/>
    <property type="molecule type" value="Genomic_DNA"/>
</dbReference>
<evidence type="ECO:0000313" key="2">
    <source>
        <dbReference type="EMBL" id="KYR02235.1"/>
    </source>
</evidence>
<dbReference type="InParanoid" id="A0A152A7Y6"/>
<dbReference type="PANTHER" id="PTHR31648:SF3">
    <property type="entry name" value="TRANSMEMBRANE PROTEIN"/>
    <property type="match status" value="1"/>
</dbReference>
<feature type="chain" id="PRO_5007593829" evidence="1">
    <location>
        <begin position="21"/>
        <end position="226"/>
    </location>
</feature>
<organism evidence="2 3">
    <name type="scientific">Tieghemostelium lacteum</name>
    <name type="common">Slime mold</name>
    <name type="synonym">Dictyostelium lacteum</name>
    <dbReference type="NCBI Taxonomy" id="361077"/>
    <lineage>
        <taxon>Eukaryota</taxon>
        <taxon>Amoebozoa</taxon>
        <taxon>Evosea</taxon>
        <taxon>Eumycetozoa</taxon>
        <taxon>Dictyostelia</taxon>
        <taxon>Dictyosteliales</taxon>
        <taxon>Raperosteliaceae</taxon>
        <taxon>Tieghemostelium</taxon>
    </lineage>
</organism>
<comment type="caution">
    <text evidence="2">The sequence shown here is derived from an EMBL/GenBank/DDBJ whole genome shotgun (WGS) entry which is preliminary data.</text>
</comment>
<dbReference type="OMA" id="PIFENGQ"/>
<feature type="signal peptide" evidence="1">
    <location>
        <begin position="1"/>
        <end position="20"/>
    </location>
</feature>
<protein>
    <submittedName>
        <fullName evidence="2">Uncharacterized protein</fullName>
    </submittedName>
</protein>
<evidence type="ECO:0000313" key="3">
    <source>
        <dbReference type="Proteomes" id="UP000076078"/>
    </source>
</evidence>
<keyword evidence="1" id="KW-0732">Signal</keyword>
<dbReference type="InterPro" id="IPR040310">
    <property type="entry name" value="DDB_G0292248"/>
</dbReference>
<proteinExistence type="predicted"/>
<reference evidence="2 3" key="1">
    <citation type="submission" date="2015-12" db="EMBL/GenBank/DDBJ databases">
        <title>Dictyostelia acquired genes for synthesis and detection of signals that induce cell-type specialization by lateral gene transfer from prokaryotes.</title>
        <authorList>
            <person name="Gloeckner G."/>
            <person name="Schaap P."/>
        </authorList>
    </citation>
    <scope>NUCLEOTIDE SEQUENCE [LARGE SCALE GENOMIC DNA]</scope>
    <source>
        <strain evidence="2 3">TK</strain>
    </source>
</reference>
<sequence length="226" mass="25232">MYKQILLIAAVFIAIAASQTSSPCQSYTSYSYGYTTTAFNFLRKDYVFSFAEFGQISTDVTNQIQSVQFTIAFNNSDNIPIFENGQTIYFAENATNYIISNGYCFTENNVDFPIPNTFVPPQLMYTGQINIGSSAFNLYQSKNFDGQHQLAGVFEPETCIPIGMDLVNIDDVYGTAKVDVFEFSTQIYDSAFQLPSVCFDSSTLLKKSSYRGVRSMNPMSILNGDI</sequence>
<dbReference type="PANTHER" id="PTHR31648">
    <property type="entry name" value="TRANSMEMBRANE PROTEIN-RELATED"/>
    <property type="match status" value="1"/>
</dbReference>
<dbReference type="OrthoDB" id="17631at2759"/>
<dbReference type="Pfam" id="PF25544">
    <property type="entry name" value="Ependymin_amoebozoa"/>
    <property type="match status" value="1"/>
</dbReference>
<accession>A0A152A7Y6</accession>
<gene>
    <name evidence="2" type="ORF">DLAC_01059</name>
</gene>
<keyword evidence="3" id="KW-1185">Reference proteome</keyword>
<dbReference type="AlphaFoldDB" id="A0A152A7Y6"/>